<keyword evidence="2" id="KW-1185">Reference proteome</keyword>
<dbReference type="EMBL" id="KZ857389">
    <property type="protein sequence ID" value="RDX52916.1"/>
    <property type="molecule type" value="Genomic_DNA"/>
</dbReference>
<name>A0A371DK76_9APHY</name>
<organism evidence="1 2">
    <name type="scientific">Lentinus brumalis</name>
    <dbReference type="NCBI Taxonomy" id="2498619"/>
    <lineage>
        <taxon>Eukaryota</taxon>
        <taxon>Fungi</taxon>
        <taxon>Dikarya</taxon>
        <taxon>Basidiomycota</taxon>
        <taxon>Agaricomycotina</taxon>
        <taxon>Agaricomycetes</taxon>
        <taxon>Polyporales</taxon>
        <taxon>Polyporaceae</taxon>
        <taxon>Lentinus</taxon>
    </lineage>
</organism>
<evidence type="ECO:0000313" key="1">
    <source>
        <dbReference type="EMBL" id="RDX52916.1"/>
    </source>
</evidence>
<accession>A0A371DK76</accession>
<gene>
    <name evidence="1" type="ORF">OH76DRAFT_134783</name>
</gene>
<proteinExistence type="predicted"/>
<protein>
    <submittedName>
        <fullName evidence="1">Uncharacterized protein</fullName>
    </submittedName>
</protein>
<sequence>MQQSQLGWPLATREAFISLITPCRETSEFLDLGQARIVPRRVLFALPARTLPWAYHHVSVFPLSSRPHPLPLSSTLRYRYCAAPLDRYPARTVACRHALHCSKTIYGTTGATQASLTSSNIRAIRRSASSGLYTAFQNAYQHALRRHDPVRHISAHVMRQRRDTAQKVDHRQVRPCLQCERANALLIVSVHLPATCSSD</sequence>
<dbReference type="AlphaFoldDB" id="A0A371DK76"/>
<evidence type="ECO:0000313" key="2">
    <source>
        <dbReference type="Proteomes" id="UP000256964"/>
    </source>
</evidence>
<dbReference type="Proteomes" id="UP000256964">
    <property type="component" value="Unassembled WGS sequence"/>
</dbReference>
<reference evidence="1 2" key="1">
    <citation type="journal article" date="2018" name="Biotechnol. Biofuels">
        <title>Integrative visual omics of the white-rot fungus Polyporus brumalis exposes the biotechnological potential of its oxidative enzymes for delignifying raw plant biomass.</title>
        <authorList>
            <person name="Miyauchi S."/>
            <person name="Rancon A."/>
            <person name="Drula E."/>
            <person name="Hage H."/>
            <person name="Chaduli D."/>
            <person name="Favel A."/>
            <person name="Grisel S."/>
            <person name="Henrissat B."/>
            <person name="Herpoel-Gimbert I."/>
            <person name="Ruiz-Duenas F.J."/>
            <person name="Chevret D."/>
            <person name="Hainaut M."/>
            <person name="Lin J."/>
            <person name="Wang M."/>
            <person name="Pangilinan J."/>
            <person name="Lipzen A."/>
            <person name="Lesage-Meessen L."/>
            <person name="Navarro D."/>
            <person name="Riley R."/>
            <person name="Grigoriev I.V."/>
            <person name="Zhou S."/>
            <person name="Raouche S."/>
            <person name="Rosso M.N."/>
        </authorList>
    </citation>
    <scope>NUCLEOTIDE SEQUENCE [LARGE SCALE GENOMIC DNA]</scope>
    <source>
        <strain evidence="1 2">BRFM 1820</strain>
    </source>
</reference>